<evidence type="ECO:0000313" key="8">
    <source>
        <dbReference type="EMBL" id="KAF3523415.1"/>
    </source>
</evidence>
<comment type="caution">
    <text evidence="8">The sequence shown here is derived from an EMBL/GenBank/DDBJ whole genome shotgun (WGS) entry which is preliminary data.</text>
</comment>
<reference evidence="8" key="1">
    <citation type="submission" date="2019-12" db="EMBL/GenBank/DDBJ databases">
        <title>Genome sequencing and annotation of Brassica cretica.</title>
        <authorList>
            <person name="Studholme D.J."/>
            <person name="Sarris P."/>
        </authorList>
    </citation>
    <scope>NUCLEOTIDE SEQUENCE</scope>
    <source>
        <strain evidence="8">PFS-109/04</strain>
        <tissue evidence="8">Leaf</tissue>
    </source>
</reference>
<dbReference type="SUPFAM" id="SSF51445">
    <property type="entry name" value="(Trans)glycosidases"/>
    <property type="match status" value="1"/>
</dbReference>
<protein>
    <recommendedName>
        <fullName evidence="3">glucan endo-1,3-beta-D-glucosidase</fullName>
        <ecNumber evidence="3">3.2.1.39</ecNumber>
    </recommendedName>
</protein>
<dbReference type="EMBL" id="QGKX02001347">
    <property type="protein sequence ID" value="KAF3523415.1"/>
    <property type="molecule type" value="Genomic_DNA"/>
</dbReference>
<keyword evidence="4" id="KW-0378">Hydrolase</keyword>
<evidence type="ECO:0000256" key="1">
    <source>
        <dbReference type="ARBA" id="ARBA00000382"/>
    </source>
</evidence>
<accession>A0A8S9PN70</accession>
<name>A0A8S9PN70_BRACR</name>
<dbReference type="AlphaFoldDB" id="A0A8S9PN70"/>
<evidence type="ECO:0000256" key="6">
    <source>
        <dbReference type="RuleBase" id="RU004335"/>
    </source>
</evidence>
<organism evidence="8 9">
    <name type="scientific">Brassica cretica</name>
    <name type="common">Mustard</name>
    <dbReference type="NCBI Taxonomy" id="69181"/>
    <lineage>
        <taxon>Eukaryota</taxon>
        <taxon>Viridiplantae</taxon>
        <taxon>Streptophyta</taxon>
        <taxon>Embryophyta</taxon>
        <taxon>Tracheophyta</taxon>
        <taxon>Spermatophyta</taxon>
        <taxon>Magnoliopsida</taxon>
        <taxon>eudicotyledons</taxon>
        <taxon>Gunneridae</taxon>
        <taxon>Pentapetalae</taxon>
        <taxon>rosids</taxon>
        <taxon>malvids</taxon>
        <taxon>Brassicales</taxon>
        <taxon>Brassicaceae</taxon>
        <taxon>Brassiceae</taxon>
        <taxon>Brassica</taxon>
    </lineage>
</organism>
<feature type="non-terminal residue" evidence="8">
    <location>
        <position position="1"/>
    </location>
</feature>
<evidence type="ECO:0000256" key="5">
    <source>
        <dbReference type="ARBA" id="ARBA00023295"/>
    </source>
</evidence>
<dbReference type="InterPro" id="IPR017853">
    <property type="entry name" value="GH"/>
</dbReference>
<evidence type="ECO:0000256" key="4">
    <source>
        <dbReference type="ARBA" id="ARBA00022801"/>
    </source>
</evidence>
<keyword evidence="7" id="KW-0812">Transmembrane</keyword>
<dbReference type="InterPro" id="IPR000490">
    <property type="entry name" value="Glyco_hydro_17"/>
</dbReference>
<keyword evidence="7" id="KW-1133">Transmembrane helix</keyword>
<sequence length="235" mass="26810">ESTRLLYLFIPSAFPPSLARFRNPNGDVIIKPILEFLEKTNSSFLVNLYPYYIDSSIHKGFAFFEDPFSYVDDSSIIQVRYGNLFDVMVDAVVRSLAVMGHENLPVVVAETGWPSWSSNSSEVYATPKCSQRFLNALVDHLRAEKGTPLRKEGASEVYIFELCDNESKQQSKRTWGLLDYHLKTKMNITFFLDHIPEMEKKFIQLNYLVIVCMLFLAVISTVAILTCPSNIVSAW</sequence>
<evidence type="ECO:0000256" key="3">
    <source>
        <dbReference type="ARBA" id="ARBA00012780"/>
    </source>
</evidence>
<evidence type="ECO:0000256" key="7">
    <source>
        <dbReference type="SAM" id="Phobius"/>
    </source>
</evidence>
<proteinExistence type="inferred from homology"/>
<comment type="similarity">
    <text evidence="2 6">Belongs to the glycosyl hydrolase 17 family.</text>
</comment>
<dbReference type="EC" id="3.2.1.39" evidence="3"/>
<comment type="catalytic activity">
    <reaction evidence="1">
        <text>Hydrolysis of (1-&gt;3)-beta-D-glucosidic linkages in (1-&gt;3)-beta-D-glucans.</text>
        <dbReference type="EC" id="3.2.1.39"/>
    </reaction>
</comment>
<dbReference type="Proteomes" id="UP000712600">
    <property type="component" value="Unassembled WGS sequence"/>
</dbReference>
<dbReference type="GO" id="GO:0005975">
    <property type="term" value="P:carbohydrate metabolic process"/>
    <property type="evidence" value="ECO:0007669"/>
    <property type="project" value="InterPro"/>
</dbReference>
<keyword evidence="5" id="KW-0326">Glycosidase</keyword>
<dbReference type="GO" id="GO:0042973">
    <property type="term" value="F:glucan endo-1,3-beta-D-glucosidase activity"/>
    <property type="evidence" value="ECO:0007669"/>
    <property type="project" value="UniProtKB-EC"/>
</dbReference>
<dbReference type="InterPro" id="IPR044965">
    <property type="entry name" value="Glyco_hydro_17_plant"/>
</dbReference>
<keyword evidence="7" id="KW-0472">Membrane</keyword>
<feature type="transmembrane region" description="Helical" evidence="7">
    <location>
        <begin position="205"/>
        <end position="225"/>
    </location>
</feature>
<dbReference type="Gene3D" id="3.20.20.80">
    <property type="entry name" value="Glycosidases"/>
    <property type="match status" value="1"/>
</dbReference>
<evidence type="ECO:0000256" key="2">
    <source>
        <dbReference type="ARBA" id="ARBA00008773"/>
    </source>
</evidence>
<evidence type="ECO:0000313" key="9">
    <source>
        <dbReference type="Proteomes" id="UP000712600"/>
    </source>
</evidence>
<dbReference type="PANTHER" id="PTHR32227">
    <property type="entry name" value="GLUCAN ENDO-1,3-BETA-GLUCOSIDASE BG1-RELATED-RELATED"/>
    <property type="match status" value="1"/>
</dbReference>
<dbReference type="Pfam" id="PF00332">
    <property type="entry name" value="Glyco_hydro_17"/>
    <property type="match status" value="1"/>
</dbReference>
<gene>
    <name evidence="8" type="ORF">F2Q69_00049283</name>
</gene>